<protein>
    <submittedName>
        <fullName evidence="2">Uncharacterized protein</fullName>
    </submittedName>
</protein>
<feature type="region of interest" description="Disordered" evidence="1">
    <location>
        <begin position="1"/>
        <end position="24"/>
    </location>
</feature>
<reference evidence="2 3" key="1">
    <citation type="submission" date="2019-04" db="EMBL/GenBank/DDBJ databases">
        <title>Comparative genomics and transcriptomics to analyze fruiting body development in filamentous ascomycetes.</title>
        <authorList>
            <consortium name="DOE Joint Genome Institute"/>
            <person name="Lutkenhaus R."/>
            <person name="Traeger S."/>
            <person name="Breuer J."/>
            <person name="Kuo A."/>
            <person name="Lipzen A."/>
            <person name="Pangilinan J."/>
            <person name="Dilworth D."/>
            <person name="Sandor L."/>
            <person name="Poggeler S."/>
            <person name="Barry K."/>
            <person name="Grigoriev I.V."/>
            <person name="Nowrousian M."/>
        </authorList>
    </citation>
    <scope>NUCLEOTIDE SEQUENCE [LARGE SCALE GENOMIC DNA]</scope>
    <source>
        <strain evidence="2 3">CBS 389.68</strain>
    </source>
</reference>
<evidence type="ECO:0000313" key="3">
    <source>
        <dbReference type="Proteomes" id="UP000298138"/>
    </source>
</evidence>
<evidence type="ECO:0000256" key="1">
    <source>
        <dbReference type="SAM" id="MobiDB-lite"/>
    </source>
</evidence>
<dbReference type="EMBL" id="ML220142">
    <property type="protein sequence ID" value="TGZ78406.1"/>
    <property type="molecule type" value="Genomic_DNA"/>
</dbReference>
<dbReference type="AlphaFoldDB" id="A0A4S2MMR0"/>
<feature type="compositionally biased region" description="Polar residues" evidence="1">
    <location>
        <begin position="12"/>
        <end position="24"/>
    </location>
</feature>
<accession>A0A4S2MMR0</accession>
<organism evidence="2 3">
    <name type="scientific">Ascodesmis nigricans</name>
    <dbReference type="NCBI Taxonomy" id="341454"/>
    <lineage>
        <taxon>Eukaryota</taxon>
        <taxon>Fungi</taxon>
        <taxon>Dikarya</taxon>
        <taxon>Ascomycota</taxon>
        <taxon>Pezizomycotina</taxon>
        <taxon>Pezizomycetes</taxon>
        <taxon>Pezizales</taxon>
        <taxon>Ascodesmidaceae</taxon>
        <taxon>Ascodesmis</taxon>
    </lineage>
</organism>
<sequence>MEPPTQFYITPPTGSLSRNNKQTYGSPPTSDMMWVYFFLAEVDDLCSCSQISASHYIRTLLDLGSTWKLPTSMRRGLEKSAELVLYADFRVIDLPDAYKLALGEMVMLIQGALITNVAHTLELIYDTTLPWPGDRYDADIRNLQADLSGWSRFYCEEEYFYLPRRMFGSIVGRLAAIEGYLKYGPHRQIGYRHDEVLQLHRTLMDCFASIAWQIPMVYDASVVLPPIESFEDRLYEQDVTMTLPSIGEWLNGYDPRLDVDIDGECEDEEVSMSSSPWEEI</sequence>
<dbReference type="InParanoid" id="A0A4S2MMR0"/>
<proteinExistence type="predicted"/>
<evidence type="ECO:0000313" key="2">
    <source>
        <dbReference type="EMBL" id="TGZ78406.1"/>
    </source>
</evidence>
<name>A0A4S2MMR0_9PEZI</name>
<gene>
    <name evidence="2" type="ORF">EX30DRAFT_366051</name>
</gene>
<keyword evidence="3" id="KW-1185">Reference proteome</keyword>
<dbReference type="Proteomes" id="UP000298138">
    <property type="component" value="Unassembled WGS sequence"/>
</dbReference>